<dbReference type="GO" id="GO:0009055">
    <property type="term" value="F:electron transfer activity"/>
    <property type="evidence" value="ECO:0007669"/>
    <property type="project" value="TreeGrafter"/>
</dbReference>
<dbReference type="GO" id="GO:0046872">
    <property type="term" value="F:metal ion binding"/>
    <property type="evidence" value="ECO:0007669"/>
    <property type="project" value="UniProtKB-KW"/>
</dbReference>
<feature type="transmembrane region" description="Helical" evidence="12">
    <location>
        <begin position="262"/>
        <end position="284"/>
    </location>
</feature>
<keyword evidence="8" id="KW-0249">Electron transport</keyword>
<evidence type="ECO:0000256" key="6">
    <source>
        <dbReference type="ARBA" id="ARBA00022692"/>
    </source>
</evidence>
<keyword evidence="4" id="KW-1003">Cell membrane</keyword>
<dbReference type="PIRSF" id="PIRSF000267">
    <property type="entry name" value="Cyt_oxidse_sub2"/>
    <property type="match status" value="1"/>
</dbReference>
<evidence type="ECO:0000256" key="1">
    <source>
        <dbReference type="ARBA" id="ARBA00004651"/>
    </source>
</evidence>
<gene>
    <name evidence="13" type="primary">cydB</name>
    <name evidence="13" type="ORF">K6K41_18525</name>
</gene>
<dbReference type="NCBIfam" id="TIGR00203">
    <property type="entry name" value="cydB"/>
    <property type="match status" value="1"/>
</dbReference>
<dbReference type="PANTHER" id="PTHR43141:SF5">
    <property type="entry name" value="CYTOCHROME BD-I UBIQUINOL OXIDASE SUBUNIT 2"/>
    <property type="match status" value="1"/>
</dbReference>
<evidence type="ECO:0000256" key="8">
    <source>
        <dbReference type="ARBA" id="ARBA00022982"/>
    </source>
</evidence>
<feature type="transmembrane region" description="Helical" evidence="12">
    <location>
        <begin position="12"/>
        <end position="41"/>
    </location>
</feature>
<accession>A0A9E6R8R6</accession>
<evidence type="ECO:0000256" key="3">
    <source>
        <dbReference type="ARBA" id="ARBA00022448"/>
    </source>
</evidence>
<dbReference type="GO" id="GO:0019646">
    <property type="term" value="P:aerobic electron transport chain"/>
    <property type="evidence" value="ECO:0007669"/>
    <property type="project" value="TreeGrafter"/>
</dbReference>
<dbReference type="RefSeq" id="WP_261401884.1">
    <property type="nucleotide sequence ID" value="NZ_CP081869.1"/>
</dbReference>
<evidence type="ECO:0000256" key="7">
    <source>
        <dbReference type="ARBA" id="ARBA00022723"/>
    </source>
</evidence>
<keyword evidence="11 12" id="KW-0472">Membrane</keyword>
<dbReference type="AlphaFoldDB" id="A0A9E6R8R6"/>
<sequence>MTLDYETLRVVWWVLLGALLIGFAVMDGFDLGVATLLPFVARTDGERRVAINTVGPVWEGNQVWLVLGAGAIFAAWPALYAAAFSGFYLAMFVVLWALILRPVGFKFRSKVLDRRWRAFWDWALFTGGFVPALIFGVAVGNALQGVPFRFDDELRMTYEGGFFGLLNPFALFCGVVSVTMLVMHGGTYLALKAEEPVASRAAFAARQAALLLIIGMMVGGVCMALGIDSYRIVGKIDPAGPSNPLLKSVDVSVGRVFASYAAHLWMLAAPAAALAGAAVTGLLLTRRPNSLAFVSSAVSVAGVVATAGVSLFPFLLPSSIAPNQSLTVWDASSSEMTLKIMLAAIVIFLPIIVAYTAWVYRVLRGRVTLAAIRSDTSAY</sequence>
<keyword evidence="3" id="KW-0813">Transport</keyword>
<feature type="transmembrane region" description="Helical" evidence="12">
    <location>
        <begin position="203"/>
        <end position="227"/>
    </location>
</feature>
<proteinExistence type="inferred from homology"/>
<feature type="transmembrane region" description="Helical" evidence="12">
    <location>
        <begin position="119"/>
        <end position="143"/>
    </location>
</feature>
<comment type="subcellular location">
    <subcellularLocation>
        <location evidence="1">Cell membrane</location>
        <topology evidence="1">Multi-pass membrane protein</topology>
    </subcellularLocation>
</comment>
<keyword evidence="9 12" id="KW-1133">Transmembrane helix</keyword>
<dbReference type="PANTHER" id="PTHR43141">
    <property type="entry name" value="CYTOCHROME BD2 SUBUNIT II"/>
    <property type="match status" value="1"/>
</dbReference>
<keyword evidence="7" id="KW-0479">Metal-binding</keyword>
<evidence type="ECO:0000256" key="10">
    <source>
        <dbReference type="ARBA" id="ARBA00023004"/>
    </source>
</evidence>
<dbReference type="GO" id="GO:0070069">
    <property type="term" value="C:cytochrome complex"/>
    <property type="evidence" value="ECO:0007669"/>
    <property type="project" value="TreeGrafter"/>
</dbReference>
<dbReference type="GO" id="GO:0005886">
    <property type="term" value="C:plasma membrane"/>
    <property type="evidence" value="ECO:0007669"/>
    <property type="project" value="UniProtKB-SubCell"/>
</dbReference>
<feature type="transmembrane region" description="Helical" evidence="12">
    <location>
        <begin position="336"/>
        <end position="360"/>
    </location>
</feature>
<comment type="similarity">
    <text evidence="2">Belongs to the cytochrome ubiquinol oxidase subunit 2 family.</text>
</comment>
<keyword evidence="10" id="KW-0408">Iron</keyword>
<name>A0A9E6R8R6_9HYPH</name>
<dbReference type="Proteomes" id="UP000825701">
    <property type="component" value="Chromosome"/>
</dbReference>
<keyword evidence="14" id="KW-1185">Reference proteome</keyword>
<keyword evidence="6 12" id="KW-0812">Transmembrane</keyword>
<organism evidence="13 14">
    <name type="scientific">Chenggangzhangella methanolivorans</name>
    <dbReference type="NCBI Taxonomy" id="1437009"/>
    <lineage>
        <taxon>Bacteria</taxon>
        <taxon>Pseudomonadati</taxon>
        <taxon>Pseudomonadota</taxon>
        <taxon>Alphaproteobacteria</taxon>
        <taxon>Hyphomicrobiales</taxon>
        <taxon>Methylopilaceae</taxon>
        <taxon>Chenggangzhangella</taxon>
    </lineage>
</organism>
<dbReference type="Pfam" id="PF02322">
    <property type="entry name" value="Cyt_bd_oxida_II"/>
    <property type="match status" value="1"/>
</dbReference>
<evidence type="ECO:0000256" key="5">
    <source>
        <dbReference type="ARBA" id="ARBA00022617"/>
    </source>
</evidence>
<protein>
    <submittedName>
        <fullName evidence="13">Cytochrome d ubiquinol oxidase subunit II</fullName>
    </submittedName>
</protein>
<evidence type="ECO:0000256" key="9">
    <source>
        <dbReference type="ARBA" id="ARBA00022989"/>
    </source>
</evidence>
<dbReference type="GO" id="GO:0016682">
    <property type="term" value="F:oxidoreductase activity, acting on diphenols and related substances as donors, oxygen as acceptor"/>
    <property type="evidence" value="ECO:0007669"/>
    <property type="project" value="TreeGrafter"/>
</dbReference>
<feature type="transmembrane region" description="Helical" evidence="12">
    <location>
        <begin position="87"/>
        <end position="107"/>
    </location>
</feature>
<dbReference type="KEGG" id="cmet:K6K41_18525"/>
<feature type="transmembrane region" description="Helical" evidence="12">
    <location>
        <begin position="62"/>
        <end position="81"/>
    </location>
</feature>
<evidence type="ECO:0000256" key="12">
    <source>
        <dbReference type="SAM" id="Phobius"/>
    </source>
</evidence>
<dbReference type="InterPro" id="IPR003317">
    <property type="entry name" value="Cyt-d_oxidase_su2"/>
</dbReference>
<evidence type="ECO:0000313" key="14">
    <source>
        <dbReference type="Proteomes" id="UP000825701"/>
    </source>
</evidence>
<evidence type="ECO:0000256" key="11">
    <source>
        <dbReference type="ARBA" id="ARBA00023136"/>
    </source>
</evidence>
<feature type="transmembrane region" description="Helical" evidence="12">
    <location>
        <begin position="291"/>
        <end position="316"/>
    </location>
</feature>
<dbReference type="EMBL" id="CP081869">
    <property type="protein sequence ID" value="QZN98898.1"/>
    <property type="molecule type" value="Genomic_DNA"/>
</dbReference>
<keyword evidence="5" id="KW-0349">Heme</keyword>
<feature type="transmembrane region" description="Helical" evidence="12">
    <location>
        <begin position="163"/>
        <end position="191"/>
    </location>
</feature>
<reference evidence="13" key="1">
    <citation type="submission" date="2021-08" db="EMBL/GenBank/DDBJ databases">
        <authorList>
            <person name="Zhang H."/>
            <person name="Xu M."/>
            <person name="Yu Z."/>
            <person name="Yang L."/>
            <person name="Cai Y."/>
        </authorList>
    </citation>
    <scope>NUCLEOTIDE SEQUENCE</scope>
    <source>
        <strain evidence="13">CHL1</strain>
    </source>
</reference>
<evidence type="ECO:0000256" key="2">
    <source>
        <dbReference type="ARBA" id="ARBA00007543"/>
    </source>
</evidence>
<evidence type="ECO:0000313" key="13">
    <source>
        <dbReference type="EMBL" id="QZN98898.1"/>
    </source>
</evidence>
<evidence type="ECO:0000256" key="4">
    <source>
        <dbReference type="ARBA" id="ARBA00022475"/>
    </source>
</evidence>